<evidence type="ECO:0000313" key="3">
    <source>
        <dbReference type="Proteomes" id="UP000265520"/>
    </source>
</evidence>
<comment type="caution">
    <text evidence="2">The sequence shown here is derived from an EMBL/GenBank/DDBJ whole genome shotgun (WGS) entry which is preliminary data.</text>
</comment>
<evidence type="ECO:0000313" key="2">
    <source>
        <dbReference type="EMBL" id="MCI38972.1"/>
    </source>
</evidence>
<feature type="non-terminal residue" evidence="2">
    <location>
        <position position="55"/>
    </location>
</feature>
<proteinExistence type="predicted"/>
<dbReference type="EMBL" id="LXQA010262083">
    <property type="protein sequence ID" value="MCI38972.1"/>
    <property type="molecule type" value="Genomic_DNA"/>
</dbReference>
<protein>
    <submittedName>
        <fullName evidence="2">Uncharacterized protein</fullName>
    </submittedName>
</protein>
<feature type="region of interest" description="Disordered" evidence="1">
    <location>
        <begin position="1"/>
        <end position="55"/>
    </location>
</feature>
<reference evidence="2 3" key="1">
    <citation type="journal article" date="2018" name="Front. Plant Sci.">
        <title>Red Clover (Trifolium pratense) and Zigzag Clover (T. medium) - A Picture of Genomic Similarities and Differences.</title>
        <authorList>
            <person name="Dluhosova J."/>
            <person name="Istvanek J."/>
            <person name="Nedelnik J."/>
            <person name="Repkova J."/>
        </authorList>
    </citation>
    <scope>NUCLEOTIDE SEQUENCE [LARGE SCALE GENOMIC DNA]</scope>
    <source>
        <strain evidence="3">cv. 10/8</strain>
        <tissue evidence="2">Leaf</tissue>
    </source>
</reference>
<sequence length="55" mass="5930">MISHIKRVSIGEPGVEEPSIGEPGVEEPSIREPGVEEPQEGGVSLFSNIDQLPYL</sequence>
<feature type="compositionally biased region" description="Polar residues" evidence="1">
    <location>
        <begin position="45"/>
        <end position="55"/>
    </location>
</feature>
<keyword evidence="3" id="KW-1185">Reference proteome</keyword>
<dbReference type="Proteomes" id="UP000265520">
    <property type="component" value="Unassembled WGS sequence"/>
</dbReference>
<organism evidence="2 3">
    <name type="scientific">Trifolium medium</name>
    <dbReference type="NCBI Taxonomy" id="97028"/>
    <lineage>
        <taxon>Eukaryota</taxon>
        <taxon>Viridiplantae</taxon>
        <taxon>Streptophyta</taxon>
        <taxon>Embryophyta</taxon>
        <taxon>Tracheophyta</taxon>
        <taxon>Spermatophyta</taxon>
        <taxon>Magnoliopsida</taxon>
        <taxon>eudicotyledons</taxon>
        <taxon>Gunneridae</taxon>
        <taxon>Pentapetalae</taxon>
        <taxon>rosids</taxon>
        <taxon>fabids</taxon>
        <taxon>Fabales</taxon>
        <taxon>Fabaceae</taxon>
        <taxon>Papilionoideae</taxon>
        <taxon>50 kb inversion clade</taxon>
        <taxon>NPAAA clade</taxon>
        <taxon>Hologalegina</taxon>
        <taxon>IRL clade</taxon>
        <taxon>Trifolieae</taxon>
        <taxon>Trifolium</taxon>
    </lineage>
</organism>
<dbReference type="AlphaFoldDB" id="A0A392RRZ3"/>
<accession>A0A392RRZ3</accession>
<evidence type="ECO:0000256" key="1">
    <source>
        <dbReference type="SAM" id="MobiDB-lite"/>
    </source>
</evidence>
<name>A0A392RRZ3_9FABA</name>